<evidence type="ECO:0000256" key="13">
    <source>
        <dbReference type="ARBA" id="ARBA00049221"/>
    </source>
</evidence>
<comment type="catalytic activity">
    <reaction evidence="8">
        <text>13-octadecanoyloxy-octadecanoate + H2O = 13-hydroxy-octadecanoate + octadecanoate + H(+)</text>
        <dbReference type="Rhea" id="RHEA:52084"/>
        <dbReference type="ChEBI" id="CHEBI:15377"/>
        <dbReference type="ChEBI" id="CHEBI:15378"/>
        <dbReference type="ChEBI" id="CHEBI:25629"/>
        <dbReference type="ChEBI" id="CHEBI:136304"/>
        <dbReference type="ChEBI" id="CHEBI:136335"/>
    </reaction>
    <physiologicalReaction direction="left-to-right" evidence="8">
        <dbReference type="Rhea" id="RHEA:52085"/>
    </physiologicalReaction>
</comment>
<comment type="similarity">
    <text evidence="3">Belongs to the AIG1 family.</text>
</comment>
<evidence type="ECO:0000256" key="14">
    <source>
        <dbReference type="ARBA" id="ARBA00049296"/>
    </source>
</evidence>
<dbReference type="Proteomes" id="UP000678393">
    <property type="component" value="Unassembled WGS sequence"/>
</dbReference>
<evidence type="ECO:0000313" key="18">
    <source>
        <dbReference type="EMBL" id="CAG5116167.1"/>
    </source>
</evidence>
<dbReference type="GO" id="GO:0016020">
    <property type="term" value="C:membrane"/>
    <property type="evidence" value="ECO:0007669"/>
    <property type="project" value="InterPro"/>
</dbReference>
<evidence type="ECO:0000256" key="9">
    <source>
        <dbReference type="ARBA" id="ARBA00047863"/>
    </source>
</evidence>
<comment type="catalytic activity">
    <reaction evidence="7">
        <text>12-hexadecanoyloxy-octadecanoate + H2O = 12-hydroxyoctadecanoate + hexadecanoate + H(+)</text>
        <dbReference type="Rhea" id="RHEA:52056"/>
        <dbReference type="ChEBI" id="CHEBI:7896"/>
        <dbReference type="ChEBI" id="CHEBI:15377"/>
        <dbReference type="ChEBI" id="CHEBI:15378"/>
        <dbReference type="ChEBI" id="CHEBI:83677"/>
        <dbReference type="ChEBI" id="CHEBI:84201"/>
    </reaction>
    <physiologicalReaction direction="left-to-right" evidence="7">
        <dbReference type="Rhea" id="RHEA:52057"/>
    </physiologicalReaction>
</comment>
<dbReference type="PANTHER" id="PTHR10989">
    <property type="entry name" value="ANDROGEN-INDUCED PROTEIN 1-RELATED"/>
    <property type="match status" value="1"/>
</dbReference>
<comment type="catalytic activity">
    <reaction evidence="10">
        <text>12-octadecanoyloxy-octadecanoate + H2O = 12-hydroxyoctadecanoate + octadecanoate + H(+)</text>
        <dbReference type="Rhea" id="RHEA:52080"/>
        <dbReference type="ChEBI" id="CHEBI:15377"/>
        <dbReference type="ChEBI" id="CHEBI:15378"/>
        <dbReference type="ChEBI" id="CHEBI:25629"/>
        <dbReference type="ChEBI" id="CHEBI:84201"/>
        <dbReference type="ChEBI" id="CHEBI:136330"/>
    </reaction>
    <physiologicalReaction direction="left-to-right" evidence="10">
        <dbReference type="Rhea" id="RHEA:52081"/>
    </physiologicalReaction>
</comment>
<feature type="transmembrane region" description="Helical" evidence="17">
    <location>
        <begin position="125"/>
        <end position="144"/>
    </location>
</feature>
<comment type="catalytic activity">
    <reaction evidence="9">
        <text>9-hexadecanoyloxy-octadecanoate + H2O = 9-hydroxy-octadecanoate + hexadecanoate + H(+)</text>
        <dbReference type="Rhea" id="RHEA:52052"/>
        <dbReference type="ChEBI" id="CHEBI:7896"/>
        <dbReference type="ChEBI" id="CHEBI:15377"/>
        <dbReference type="ChEBI" id="CHEBI:15378"/>
        <dbReference type="ChEBI" id="CHEBI:83670"/>
        <dbReference type="ChEBI" id="CHEBI:136286"/>
    </reaction>
    <physiologicalReaction direction="left-to-right" evidence="9">
        <dbReference type="Rhea" id="RHEA:52053"/>
    </physiologicalReaction>
</comment>
<dbReference type="EMBL" id="CAJHNH020000219">
    <property type="protein sequence ID" value="CAG5116167.1"/>
    <property type="molecule type" value="Genomic_DNA"/>
</dbReference>
<evidence type="ECO:0000256" key="5">
    <source>
        <dbReference type="ARBA" id="ARBA00022989"/>
    </source>
</evidence>
<evidence type="ECO:0000256" key="11">
    <source>
        <dbReference type="ARBA" id="ARBA00048701"/>
    </source>
</evidence>
<feature type="transmembrane region" description="Helical" evidence="17">
    <location>
        <begin position="156"/>
        <end position="176"/>
    </location>
</feature>
<reference evidence="18" key="1">
    <citation type="submission" date="2021-04" db="EMBL/GenBank/DDBJ databases">
        <authorList>
            <consortium name="Molecular Ecology Group"/>
        </authorList>
    </citation>
    <scope>NUCLEOTIDE SEQUENCE</scope>
</reference>
<feature type="transmembrane region" description="Helical" evidence="17">
    <location>
        <begin position="196"/>
        <end position="221"/>
    </location>
</feature>
<keyword evidence="5 17" id="KW-1133">Transmembrane helix</keyword>
<evidence type="ECO:0000313" key="19">
    <source>
        <dbReference type="Proteomes" id="UP000678393"/>
    </source>
</evidence>
<keyword evidence="19" id="KW-1185">Reference proteome</keyword>
<accession>A0A8S3YGH4</accession>
<feature type="transmembrane region" description="Helical" evidence="17">
    <location>
        <begin position="43"/>
        <end position="64"/>
    </location>
</feature>
<evidence type="ECO:0000256" key="17">
    <source>
        <dbReference type="SAM" id="Phobius"/>
    </source>
</evidence>
<comment type="catalytic activity">
    <reaction evidence="13">
        <text>9-octadecanoyloxy-octadecanoate + H2O = 9-hydroxy-octadecanoate + octadecanoate + H(+)</text>
        <dbReference type="Rhea" id="RHEA:52096"/>
        <dbReference type="ChEBI" id="CHEBI:15377"/>
        <dbReference type="ChEBI" id="CHEBI:15378"/>
        <dbReference type="ChEBI" id="CHEBI:25629"/>
        <dbReference type="ChEBI" id="CHEBI:136286"/>
        <dbReference type="ChEBI" id="CHEBI:136373"/>
    </reaction>
    <physiologicalReaction direction="left-to-right" evidence="13">
        <dbReference type="Rhea" id="RHEA:52097"/>
    </physiologicalReaction>
</comment>
<sequence>MAISPLVLSVHLLIFIVDAVSVYYDLFLIDLGNTGFGGKFKFLTVWNICFQAVYFGLCVISDLYGNEKTPLEHARRSVLLKVRDFLHTTVAFPMGMFVVVTFWILYAVDRELVYPKSLDSIIPSWLNHVLHTTVMPFLLVDKLLVYHHHPRKHVGILGAGGVALIYISWILFIAYYDNFWVYPILQILQTSERVVFIFVCFMFFASIYILGESITAFLWPFSQQRKRVFMHVNRNEKMWSFGF</sequence>
<evidence type="ECO:0000256" key="1">
    <source>
        <dbReference type="ARBA" id="ARBA00000923"/>
    </source>
</evidence>
<evidence type="ECO:0000256" key="6">
    <source>
        <dbReference type="ARBA" id="ARBA00023136"/>
    </source>
</evidence>
<evidence type="ECO:0000256" key="10">
    <source>
        <dbReference type="ARBA" id="ARBA00048680"/>
    </source>
</evidence>
<comment type="catalytic activity">
    <reaction evidence="14">
        <text>13-(9Z-octadecenoyloxy)-octadecanoate + H2O = 13-hydroxy-octadecanoate + (9Z)-octadecenoate + H(+)</text>
        <dbReference type="Rhea" id="RHEA:52064"/>
        <dbReference type="ChEBI" id="CHEBI:15377"/>
        <dbReference type="ChEBI" id="CHEBI:15378"/>
        <dbReference type="ChEBI" id="CHEBI:30823"/>
        <dbReference type="ChEBI" id="CHEBI:136303"/>
        <dbReference type="ChEBI" id="CHEBI:136304"/>
    </reaction>
    <physiologicalReaction direction="left-to-right" evidence="14">
        <dbReference type="Rhea" id="RHEA:52065"/>
    </physiologicalReaction>
</comment>
<comment type="catalytic activity">
    <reaction evidence="15">
        <text>13-(9Z-hexadecenoyloxy)-octadecanoate + H2O = 13-hydroxy-octadecanoate + (9Z)-hexadecenoate + H(+)</text>
        <dbReference type="Rhea" id="RHEA:52076"/>
        <dbReference type="ChEBI" id="CHEBI:15377"/>
        <dbReference type="ChEBI" id="CHEBI:15378"/>
        <dbReference type="ChEBI" id="CHEBI:32372"/>
        <dbReference type="ChEBI" id="CHEBI:136304"/>
        <dbReference type="ChEBI" id="CHEBI:136315"/>
    </reaction>
    <physiologicalReaction direction="left-to-right" evidence="15">
        <dbReference type="Rhea" id="RHEA:52077"/>
    </physiologicalReaction>
</comment>
<evidence type="ECO:0000256" key="4">
    <source>
        <dbReference type="ARBA" id="ARBA00022692"/>
    </source>
</evidence>
<protein>
    <recommendedName>
        <fullName evidence="20">Androgen-dependent TFPI-regulating protein</fullName>
    </recommendedName>
</protein>
<evidence type="ECO:0000256" key="15">
    <source>
        <dbReference type="ARBA" id="ARBA00049322"/>
    </source>
</evidence>
<evidence type="ECO:0000256" key="7">
    <source>
        <dbReference type="ARBA" id="ARBA00047368"/>
    </source>
</evidence>
<dbReference type="GO" id="GO:0012505">
    <property type="term" value="C:endomembrane system"/>
    <property type="evidence" value="ECO:0007669"/>
    <property type="project" value="UniProtKB-SubCell"/>
</dbReference>
<name>A0A8S3YGH4_9EUPU</name>
<feature type="transmembrane region" description="Helical" evidence="17">
    <location>
        <begin position="85"/>
        <end position="105"/>
    </location>
</feature>
<proteinExistence type="inferred from homology"/>
<organism evidence="18 19">
    <name type="scientific">Candidula unifasciata</name>
    <dbReference type="NCBI Taxonomy" id="100452"/>
    <lineage>
        <taxon>Eukaryota</taxon>
        <taxon>Metazoa</taxon>
        <taxon>Spiralia</taxon>
        <taxon>Lophotrochozoa</taxon>
        <taxon>Mollusca</taxon>
        <taxon>Gastropoda</taxon>
        <taxon>Heterobranchia</taxon>
        <taxon>Euthyneura</taxon>
        <taxon>Panpulmonata</taxon>
        <taxon>Eupulmonata</taxon>
        <taxon>Stylommatophora</taxon>
        <taxon>Helicina</taxon>
        <taxon>Helicoidea</taxon>
        <taxon>Geomitridae</taxon>
        <taxon>Candidula</taxon>
    </lineage>
</organism>
<comment type="catalytic activity">
    <reaction evidence="1">
        <text>9-(9Z-hexadecenoyloxy)-octadecanoate + H2O = (9Z)-hexadecenoate + 9-hydroxy-octadecanoate + H(+)</text>
        <dbReference type="Rhea" id="RHEA:52068"/>
        <dbReference type="ChEBI" id="CHEBI:15377"/>
        <dbReference type="ChEBI" id="CHEBI:15378"/>
        <dbReference type="ChEBI" id="CHEBI:32372"/>
        <dbReference type="ChEBI" id="CHEBI:136286"/>
        <dbReference type="ChEBI" id="CHEBI:136309"/>
    </reaction>
    <physiologicalReaction direction="left-to-right" evidence="1">
        <dbReference type="Rhea" id="RHEA:52069"/>
    </physiologicalReaction>
</comment>
<keyword evidence="4 17" id="KW-0812">Transmembrane</keyword>
<keyword evidence="6 17" id="KW-0472">Membrane</keyword>
<dbReference type="InterPro" id="IPR006838">
    <property type="entry name" value="ADTRP_AIG1"/>
</dbReference>
<comment type="catalytic activity">
    <reaction evidence="12">
        <text>9-(9Z-octadecenoyloxy)-octadecanoate + H2O = 9-hydroxy-octadecanoate + (9Z)-octadecenoate + H(+)</text>
        <dbReference type="Rhea" id="RHEA:52048"/>
        <dbReference type="ChEBI" id="CHEBI:15377"/>
        <dbReference type="ChEBI" id="CHEBI:15378"/>
        <dbReference type="ChEBI" id="CHEBI:30823"/>
        <dbReference type="ChEBI" id="CHEBI:136282"/>
        <dbReference type="ChEBI" id="CHEBI:136286"/>
    </reaction>
    <physiologicalReaction direction="left-to-right" evidence="12">
        <dbReference type="Rhea" id="RHEA:52049"/>
    </physiologicalReaction>
</comment>
<evidence type="ECO:0000256" key="2">
    <source>
        <dbReference type="ARBA" id="ARBA00004127"/>
    </source>
</evidence>
<dbReference type="AlphaFoldDB" id="A0A8S3YGH4"/>
<comment type="catalytic activity">
    <reaction evidence="16">
        <text>12-(9Z-hexadecenoyloxy)-octadecanoate + H2O = 12-hydroxyoctadecanoate + (9Z)-hexadecenoate + H(+)</text>
        <dbReference type="Rhea" id="RHEA:52072"/>
        <dbReference type="ChEBI" id="CHEBI:15377"/>
        <dbReference type="ChEBI" id="CHEBI:15378"/>
        <dbReference type="ChEBI" id="CHEBI:32372"/>
        <dbReference type="ChEBI" id="CHEBI:84201"/>
        <dbReference type="ChEBI" id="CHEBI:136312"/>
    </reaction>
    <physiologicalReaction direction="left-to-right" evidence="16">
        <dbReference type="Rhea" id="RHEA:52073"/>
    </physiologicalReaction>
</comment>
<comment type="catalytic activity">
    <reaction evidence="11">
        <text>12-(9Z-octadecenoyloxy)-octadecanoate + H2O = 12-hydroxyoctadecanoate + (9Z)-octadecenoate + H(+)</text>
        <dbReference type="Rhea" id="RHEA:52060"/>
        <dbReference type="ChEBI" id="CHEBI:15377"/>
        <dbReference type="ChEBI" id="CHEBI:15378"/>
        <dbReference type="ChEBI" id="CHEBI:30823"/>
        <dbReference type="ChEBI" id="CHEBI:84201"/>
        <dbReference type="ChEBI" id="CHEBI:136302"/>
    </reaction>
    <physiologicalReaction direction="left-to-right" evidence="11">
        <dbReference type="Rhea" id="RHEA:52061"/>
    </physiologicalReaction>
</comment>
<comment type="subcellular location">
    <subcellularLocation>
        <location evidence="2">Endomembrane system</location>
        <topology evidence="2">Multi-pass membrane protein</topology>
    </subcellularLocation>
</comment>
<gene>
    <name evidence="18" type="ORF">CUNI_LOCUS1725</name>
</gene>
<dbReference type="PANTHER" id="PTHR10989:SF16">
    <property type="entry name" value="AT02829P-RELATED"/>
    <property type="match status" value="1"/>
</dbReference>
<dbReference type="Pfam" id="PF04750">
    <property type="entry name" value="Far-17a_AIG1"/>
    <property type="match status" value="1"/>
</dbReference>
<evidence type="ECO:0000256" key="16">
    <source>
        <dbReference type="ARBA" id="ARBA00049428"/>
    </source>
</evidence>
<comment type="caution">
    <text evidence="18">The sequence shown here is derived from an EMBL/GenBank/DDBJ whole genome shotgun (WGS) entry which is preliminary data.</text>
</comment>
<evidence type="ECO:0000256" key="12">
    <source>
        <dbReference type="ARBA" id="ARBA00048800"/>
    </source>
</evidence>
<evidence type="ECO:0000256" key="8">
    <source>
        <dbReference type="ARBA" id="ARBA00047427"/>
    </source>
</evidence>
<dbReference type="OrthoDB" id="1898221at2759"/>
<evidence type="ECO:0000256" key="3">
    <source>
        <dbReference type="ARBA" id="ARBA00009300"/>
    </source>
</evidence>
<evidence type="ECO:0008006" key="20">
    <source>
        <dbReference type="Google" id="ProtNLM"/>
    </source>
</evidence>